<dbReference type="PANTHER" id="PTHR36840">
    <property type="entry name" value="BLL5714 PROTEIN"/>
    <property type="match status" value="1"/>
</dbReference>
<feature type="transmembrane region" description="Helical" evidence="1">
    <location>
        <begin position="205"/>
        <end position="224"/>
    </location>
</feature>
<dbReference type="Proteomes" id="UP000681041">
    <property type="component" value="Chromosome"/>
</dbReference>
<keyword evidence="1" id="KW-1133">Transmembrane helix</keyword>
<evidence type="ECO:0000313" key="3">
    <source>
        <dbReference type="Proteomes" id="UP000681041"/>
    </source>
</evidence>
<dbReference type="RefSeq" id="WP_211533579.1">
    <property type="nucleotide sequence ID" value="NZ_CP058560.1"/>
</dbReference>
<feature type="transmembrane region" description="Helical" evidence="1">
    <location>
        <begin position="274"/>
        <end position="298"/>
    </location>
</feature>
<proteinExistence type="predicted"/>
<feature type="transmembrane region" description="Helical" evidence="1">
    <location>
        <begin position="310"/>
        <end position="329"/>
    </location>
</feature>
<sequence>MKLRKDIILPPRLRSRDEGEERHAEWLELLYDLVFVAAISILALNLSSDYSFKGFILSIPLFFIIWWGWVGHTFYLTRFGTDDLFNRFLTMLQMVAVAAIAVNVEDAYSFSGPSFAVSYAFLRIILLYAYYRAGKHLKEAKPLANHYVKGFGLVALIWLISAFVPIPFRFILWAIALIIDILTPLTASKEQFKLPPHSTHLPERFGLFTIILIGEAVVSIVFTINSIGFVFLAEITGIFGLIIAFCIWWSYFDESKGAEAKVIESENEVSKYQLWLYSHFPLLLGVATLAIGIKHVIALDLDEILPSYEAWLICFSLALTFISLNLIHLSSFSLEECKNRVLIIFRMPYYMVIILILLTGFLGEMIPGWAFLGILTFLCVIKVILSLRETPEELVCKL</sequence>
<dbReference type="AlphaFoldDB" id="A0A8T8K561"/>
<reference evidence="2" key="1">
    <citation type="submission" date="2020-07" db="EMBL/GenBank/DDBJ databases">
        <title>Methanobacterium. sp. MethCan genome.</title>
        <authorList>
            <person name="Postec A."/>
            <person name="Quemeneur M."/>
        </authorList>
    </citation>
    <scope>NUCLEOTIDE SEQUENCE</scope>
    <source>
        <strain evidence="2">MethCAN</strain>
    </source>
</reference>
<organism evidence="2 3">
    <name type="scientific">Methanobacterium alkalithermotolerans</name>
    <dbReference type="NCBI Taxonomy" id="2731220"/>
    <lineage>
        <taxon>Archaea</taxon>
        <taxon>Methanobacteriati</taxon>
        <taxon>Methanobacteriota</taxon>
        <taxon>Methanomada group</taxon>
        <taxon>Methanobacteria</taxon>
        <taxon>Methanobacteriales</taxon>
        <taxon>Methanobacteriaceae</taxon>
        <taxon>Methanobacterium</taxon>
    </lineage>
</organism>
<feature type="transmembrane region" description="Helical" evidence="1">
    <location>
        <begin position="84"/>
        <end position="104"/>
    </location>
</feature>
<feature type="transmembrane region" description="Helical" evidence="1">
    <location>
        <begin position="368"/>
        <end position="387"/>
    </location>
</feature>
<evidence type="ECO:0000313" key="2">
    <source>
        <dbReference type="EMBL" id="QUH22635.1"/>
    </source>
</evidence>
<name>A0A8T8K561_9EURY</name>
<evidence type="ECO:0000256" key="1">
    <source>
        <dbReference type="SAM" id="Phobius"/>
    </source>
</evidence>
<feature type="transmembrane region" description="Helical" evidence="1">
    <location>
        <begin position="29"/>
        <end position="48"/>
    </location>
</feature>
<dbReference type="InterPro" id="IPR010640">
    <property type="entry name" value="Low_temperature_requirement_A"/>
</dbReference>
<feature type="transmembrane region" description="Helical" evidence="1">
    <location>
        <begin position="54"/>
        <end position="77"/>
    </location>
</feature>
<keyword evidence="3" id="KW-1185">Reference proteome</keyword>
<dbReference type="GeneID" id="64819508"/>
<keyword evidence="1" id="KW-0472">Membrane</keyword>
<protein>
    <submittedName>
        <fullName evidence="2">Low temperature requirement protein A</fullName>
    </submittedName>
</protein>
<dbReference type="Pfam" id="PF06772">
    <property type="entry name" value="LtrA"/>
    <property type="match status" value="1"/>
</dbReference>
<keyword evidence="1" id="KW-0812">Transmembrane</keyword>
<accession>A0A8T8K561</accession>
<dbReference type="PANTHER" id="PTHR36840:SF1">
    <property type="entry name" value="BLL5714 PROTEIN"/>
    <property type="match status" value="1"/>
</dbReference>
<dbReference type="KEGG" id="meme:HYG87_02050"/>
<feature type="transmembrane region" description="Helical" evidence="1">
    <location>
        <begin position="166"/>
        <end position="185"/>
    </location>
</feature>
<feature type="transmembrane region" description="Helical" evidence="1">
    <location>
        <begin position="341"/>
        <end position="362"/>
    </location>
</feature>
<dbReference type="OrthoDB" id="214910at2157"/>
<gene>
    <name evidence="2" type="ORF">HYG87_02050</name>
</gene>
<feature type="transmembrane region" description="Helical" evidence="1">
    <location>
        <begin position="230"/>
        <end position="253"/>
    </location>
</feature>
<feature type="transmembrane region" description="Helical" evidence="1">
    <location>
        <begin position="110"/>
        <end position="131"/>
    </location>
</feature>
<feature type="transmembrane region" description="Helical" evidence="1">
    <location>
        <begin position="143"/>
        <end position="160"/>
    </location>
</feature>
<dbReference type="EMBL" id="CP058560">
    <property type="protein sequence ID" value="QUH22635.1"/>
    <property type="molecule type" value="Genomic_DNA"/>
</dbReference>